<dbReference type="InterPro" id="IPR004254">
    <property type="entry name" value="AdipoR/HlyIII-related"/>
</dbReference>
<evidence type="ECO:0000256" key="4">
    <source>
        <dbReference type="ARBA" id="ARBA00022692"/>
    </source>
</evidence>
<feature type="transmembrane region" description="Helical" evidence="7">
    <location>
        <begin position="216"/>
        <end position="236"/>
    </location>
</feature>
<dbReference type="PANTHER" id="PTHR20855">
    <property type="entry name" value="ADIPOR/PROGESTIN RECEPTOR-RELATED"/>
    <property type="match status" value="1"/>
</dbReference>
<name>A0ABV1B8J2_9FIRM</name>
<keyword evidence="9" id="KW-1185">Reference proteome</keyword>
<dbReference type="PANTHER" id="PTHR20855:SF3">
    <property type="entry name" value="LD03007P"/>
    <property type="match status" value="1"/>
</dbReference>
<evidence type="ECO:0000256" key="7">
    <source>
        <dbReference type="SAM" id="Phobius"/>
    </source>
</evidence>
<comment type="caution">
    <text evidence="8">The sequence shown here is derived from an EMBL/GenBank/DDBJ whole genome shotgun (WGS) entry which is preliminary data.</text>
</comment>
<evidence type="ECO:0000256" key="6">
    <source>
        <dbReference type="ARBA" id="ARBA00023136"/>
    </source>
</evidence>
<dbReference type="EMBL" id="JBBMEK010000343">
    <property type="protein sequence ID" value="MEQ2366728.1"/>
    <property type="molecule type" value="Genomic_DNA"/>
</dbReference>
<feature type="transmembrane region" description="Helical" evidence="7">
    <location>
        <begin position="125"/>
        <end position="144"/>
    </location>
</feature>
<protein>
    <submittedName>
        <fullName evidence="8">Hemolysin III family protein</fullName>
    </submittedName>
</protein>
<comment type="subcellular location">
    <subcellularLocation>
        <location evidence="1">Cell membrane</location>
        <topology evidence="1">Multi-pass membrane protein</topology>
    </subcellularLocation>
</comment>
<sequence length="238" mass="26698">MRTQTLTKQMYTASLDRDRDFHFRVKDPGSAATHFIGFLAAVLMTPVLLVHASDCGADLMTMIGMSVFMLSMILLYGASTSYHSFDISEKANLRLKRMDHMMIFVLIAGSYTPVCLTVLRGSIGMRLLAIVWGLAIVGMIFKLLWVTCPKWVSSVIYIAMGWVCVLAMPQLVAGLSFGAFMWLLAGGLFYTVGGVIYAMKFPVFHNRFQYFGCHELFHVFVMAGSLCHFIVMYVYLCN</sequence>
<feature type="transmembrane region" description="Helical" evidence="7">
    <location>
        <begin position="179"/>
        <end position="204"/>
    </location>
</feature>
<organism evidence="8 9">
    <name type="scientific">Coprococcus intestinihominis</name>
    <dbReference type="NCBI Taxonomy" id="3133154"/>
    <lineage>
        <taxon>Bacteria</taxon>
        <taxon>Bacillati</taxon>
        <taxon>Bacillota</taxon>
        <taxon>Clostridia</taxon>
        <taxon>Lachnospirales</taxon>
        <taxon>Lachnospiraceae</taxon>
        <taxon>Coprococcus</taxon>
    </lineage>
</organism>
<accession>A0ABV1B8J2</accession>
<keyword evidence="5 7" id="KW-1133">Transmembrane helix</keyword>
<feature type="transmembrane region" description="Helical" evidence="7">
    <location>
        <begin position="151"/>
        <end position="173"/>
    </location>
</feature>
<evidence type="ECO:0000256" key="1">
    <source>
        <dbReference type="ARBA" id="ARBA00004651"/>
    </source>
</evidence>
<dbReference type="Pfam" id="PF03006">
    <property type="entry name" value="HlyIII"/>
    <property type="match status" value="1"/>
</dbReference>
<evidence type="ECO:0000256" key="2">
    <source>
        <dbReference type="ARBA" id="ARBA00008488"/>
    </source>
</evidence>
<keyword evidence="4 7" id="KW-0812">Transmembrane</keyword>
<feature type="transmembrane region" description="Helical" evidence="7">
    <location>
        <begin position="59"/>
        <end position="79"/>
    </location>
</feature>
<keyword evidence="6 7" id="KW-0472">Membrane</keyword>
<reference evidence="8 9" key="1">
    <citation type="submission" date="2024-03" db="EMBL/GenBank/DDBJ databases">
        <title>Human intestinal bacterial collection.</title>
        <authorList>
            <person name="Pauvert C."/>
            <person name="Hitch T.C.A."/>
            <person name="Clavel T."/>
        </authorList>
    </citation>
    <scope>NUCLEOTIDE SEQUENCE [LARGE SCALE GENOMIC DNA]</scope>
    <source>
        <strain evidence="8 9">CLA-AA-H190</strain>
    </source>
</reference>
<proteinExistence type="inferred from homology"/>
<evidence type="ECO:0000313" key="9">
    <source>
        <dbReference type="Proteomes" id="UP001469749"/>
    </source>
</evidence>
<comment type="similarity">
    <text evidence="2">Belongs to the UPF0073 (Hly-III) family.</text>
</comment>
<evidence type="ECO:0000256" key="3">
    <source>
        <dbReference type="ARBA" id="ARBA00022475"/>
    </source>
</evidence>
<evidence type="ECO:0000256" key="5">
    <source>
        <dbReference type="ARBA" id="ARBA00022989"/>
    </source>
</evidence>
<keyword evidence="3" id="KW-1003">Cell membrane</keyword>
<dbReference type="NCBIfam" id="TIGR01065">
    <property type="entry name" value="hlyIII"/>
    <property type="match status" value="1"/>
</dbReference>
<feature type="transmembrane region" description="Helical" evidence="7">
    <location>
        <begin position="100"/>
        <end position="119"/>
    </location>
</feature>
<evidence type="ECO:0000313" key="8">
    <source>
        <dbReference type="EMBL" id="MEQ2366728.1"/>
    </source>
</evidence>
<dbReference type="InterPro" id="IPR005744">
    <property type="entry name" value="Hy-lIII"/>
</dbReference>
<feature type="transmembrane region" description="Helical" evidence="7">
    <location>
        <begin position="31"/>
        <end position="53"/>
    </location>
</feature>
<dbReference type="Proteomes" id="UP001469749">
    <property type="component" value="Unassembled WGS sequence"/>
</dbReference>
<gene>
    <name evidence="8" type="ORF">WMO25_16810</name>
</gene>